<dbReference type="PANTHER" id="PTHR47219">
    <property type="entry name" value="RAB GTPASE-ACTIVATING PROTEIN 1-LIKE"/>
    <property type="match status" value="1"/>
</dbReference>
<evidence type="ECO:0000313" key="4">
    <source>
        <dbReference type="Proteomes" id="UP001141327"/>
    </source>
</evidence>
<protein>
    <submittedName>
        <fullName evidence="3">TBC1 domain family member 10A</fullName>
    </submittedName>
</protein>
<evidence type="ECO:0000259" key="2">
    <source>
        <dbReference type="PROSITE" id="PS50086"/>
    </source>
</evidence>
<dbReference type="InterPro" id="IPR000195">
    <property type="entry name" value="Rab-GAP-TBC_dom"/>
</dbReference>
<dbReference type="Gene3D" id="1.10.8.270">
    <property type="entry name" value="putative rabgap domain of human tbc1 domain family member 14 like domains"/>
    <property type="match status" value="1"/>
</dbReference>
<dbReference type="InterPro" id="IPR035969">
    <property type="entry name" value="Rab-GAP_TBC_sf"/>
</dbReference>
<gene>
    <name evidence="3" type="ORF">PAPYR_764</name>
</gene>
<dbReference type="Gene3D" id="1.10.472.80">
    <property type="entry name" value="Ypt/Rab-GAP domain of gyp1p, domain 3"/>
    <property type="match status" value="1"/>
</dbReference>
<dbReference type="PROSITE" id="PS50086">
    <property type="entry name" value="TBC_RABGAP"/>
    <property type="match status" value="1"/>
</dbReference>
<dbReference type="Proteomes" id="UP001141327">
    <property type="component" value="Unassembled WGS sequence"/>
</dbReference>
<comment type="caution">
    <text evidence="3">The sequence shown here is derived from an EMBL/GenBank/DDBJ whole genome shotgun (WGS) entry which is preliminary data.</text>
</comment>
<feature type="domain" description="Rab-GAP TBC" evidence="2">
    <location>
        <begin position="67"/>
        <end position="258"/>
    </location>
</feature>
<reference evidence="3" key="1">
    <citation type="journal article" date="2022" name="bioRxiv">
        <title>Genomics of Preaxostyla Flagellates Illuminates Evolutionary Transitions and the Path Towards Mitochondrial Loss.</title>
        <authorList>
            <person name="Novak L.V.F."/>
            <person name="Treitli S.C."/>
            <person name="Pyrih J."/>
            <person name="Halakuc P."/>
            <person name="Pipaliya S.V."/>
            <person name="Vacek V."/>
            <person name="Brzon O."/>
            <person name="Soukal P."/>
            <person name="Eme L."/>
            <person name="Dacks J.B."/>
            <person name="Karnkowska A."/>
            <person name="Elias M."/>
            <person name="Hampl V."/>
        </authorList>
    </citation>
    <scope>NUCLEOTIDE SEQUENCE</scope>
    <source>
        <strain evidence="3">RCP-MX</strain>
    </source>
</reference>
<feature type="region of interest" description="Disordered" evidence="1">
    <location>
        <begin position="335"/>
        <end position="401"/>
    </location>
</feature>
<sequence>MGSASDTIECDAGGFYLHSEFSGELPTYQQIVYLHEEEKWFHMLKNWPAYSTEPSLRTKTSRRIWRGIPPSLRGEVWYTLSGGAQHHRDHPTLYRDILAKVPQAECNAHIASVGRDARRTFPEHLCFRDQAGLQALSDVLIAVALYCPSVGYVQGMNFIVAALLLHAPPERVFHIVVCMVQSMMDGYFEEGLPQFMADSECMGRCLKTCPLTASLSEHLGRLGVFPLMYTPKFFMSVFLLVLPFPTAMRVFDVLFWEGMEVLFPVGLALVFLGKDHLLKQQQAERAVGVLIRPSGDMATADTLMNTACGPIRGALPAEAVHTLRLQCRAALDCPRKPLAPVPMTRPPGDTELQSPGPVAGPSAEPESPSREPAQPTQEEPGITGERVRTERGDPPPPPDRT</sequence>
<dbReference type="SUPFAM" id="SSF47923">
    <property type="entry name" value="Ypt/Rab-GAP domain of gyp1p"/>
    <property type="match status" value="2"/>
</dbReference>
<organism evidence="3 4">
    <name type="scientific">Paratrimastix pyriformis</name>
    <dbReference type="NCBI Taxonomy" id="342808"/>
    <lineage>
        <taxon>Eukaryota</taxon>
        <taxon>Metamonada</taxon>
        <taxon>Preaxostyla</taxon>
        <taxon>Paratrimastigidae</taxon>
        <taxon>Paratrimastix</taxon>
    </lineage>
</organism>
<feature type="compositionally biased region" description="Low complexity" evidence="1">
    <location>
        <begin position="357"/>
        <end position="375"/>
    </location>
</feature>
<dbReference type="SMART" id="SM00164">
    <property type="entry name" value="TBC"/>
    <property type="match status" value="1"/>
</dbReference>
<dbReference type="EMBL" id="JAPMOS010000002">
    <property type="protein sequence ID" value="KAJ4462747.1"/>
    <property type="molecule type" value="Genomic_DNA"/>
</dbReference>
<dbReference type="Pfam" id="PF00566">
    <property type="entry name" value="RabGAP-TBC"/>
    <property type="match status" value="1"/>
</dbReference>
<accession>A0ABQ8UUF2</accession>
<dbReference type="Gene3D" id="1.10.10.750">
    <property type="entry name" value="Ypt/Rab-GAP domain of gyp1p, domain 1"/>
    <property type="match status" value="1"/>
</dbReference>
<feature type="compositionally biased region" description="Basic and acidic residues" evidence="1">
    <location>
        <begin position="385"/>
        <end position="401"/>
    </location>
</feature>
<keyword evidence="4" id="KW-1185">Reference proteome</keyword>
<evidence type="ECO:0000256" key="1">
    <source>
        <dbReference type="SAM" id="MobiDB-lite"/>
    </source>
</evidence>
<evidence type="ECO:0000313" key="3">
    <source>
        <dbReference type="EMBL" id="KAJ4462747.1"/>
    </source>
</evidence>
<name>A0ABQ8UUF2_9EUKA</name>
<dbReference type="InterPro" id="IPR050302">
    <property type="entry name" value="Rab_GAP_TBC_domain"/>
</dbReference>
<proteinExistence type="predicted"/>
<dbReference type="PANTHER" id="PTHR47219:SF9">
    <property type="entry name" value="GTPASE ACTIVATING PROTEIN AND CENTROSOME-ASSOCIATED, ISOFORM B"/>
    <property type="match status" value="1"/>
</dbReference>